<dbReference type="OrthoDB" id="60033at2759"/>
<dbReference type="PRINTS" id="PR00056">
    <property type="entry name" value="HSFDOMAIN"/>
</dbReference>
<sequence length="88" mass="10626">MYLENLDLSLVTKQPTRDAELKFPCKLYRMLMETESKGLTHIVSWHKDGKCFRVHDQKAFVEEILPQYFKKSKYRSFQRQCNLYGFSR</sequence>
<feature type="domain" description="HSF-type DNA-binding" evidence="5">
    <location>
        <begin position="19"/>
        <end position="88"/>
    </location>
</feature>
<dbReference type="KEGG" id="fcy:FRACYDRAFT_180856"/>
<feature type="non-terminal residue" evidence="6">
    <location>
        <position position="88"/>
    </location>
</feature>
<evidence type="ECO:0000256" key="4">
    <source>
        <dbReference type="RuleBase" id="RU004020"/>
    </source>
</evidence>
<dbReference type="InterPro" id="IPR036390">
    <property type="entry name" value="WH_DNA-bd_sf"/>
</dbReference>
<dbReference type="InterPro" id="IPR036388">
    <property type="entry name" value="WH-like_DNA-bd_sf"/>
</dbReference>
<evidence type="ECO:0000313" key="6">
    <source>
        <dbReference type="EMBL" id="OEU21181.1"/>
    </source>
</evidence>
<protein>
    <recommendedName>
        <fullName evidence="5">HSF-type DNA-binding domain-containing protein</fullName>
    </recommendedName>
</protein>
<evidence type="ECO:0000256" key="1">
    <source>
        <dbReference type="ARBA" id="ARBA00004123"/>
    </source>
</evidence>
<evidence type="ECO:0000259" key="5">
    <source>
        <dbReference type="SMART" id="SM00415"/>
    </source>
</evidence>
<comment type="subcellular location">
    <subcellularLocation>
        <location evidence="1">Nucleus</location>
    </subcellularLocation>
</comment>
<accession>A0A1E7FSM5</accession>
<evidence type="ECO:0000256" key="2">
    <source>
        <dbReference type="ARBA" id="ARBA00023125"/>
    </source>
</evidence>
<reference evidence="6 7" key="1">
    <citation type="submission" date="2016-09" db="EMBL/GenBank/DDBJ databases">
        <title>Extensive genetic diversity and differential bi-allelic expression allows diatom success in the polar Southern Ocean.</title>
        <authorList>
            <consortium name="DOE Joint Genome Institute"/>
            <person name="Mock T."/>
            <person name="Otillar R.P."/>
            <person name="Strauss J."/>
            <person name="Dupont C."/>
            <person name="Frickenhaus S."/>
            <person name="Maumus F."/>
            <person name="Mcmullan M."/>
            <person name="Sanges R."/>
            <person name="Schmutz J."/>
            <person name="Toseland A."/>
            <person name="Valas R."/>
            <person name="Veluchamy A."/>
            <person name="Ward B.J."/>
            <person name="Allen A."/>
            <person name="Barry K."/>
            <person name="Falciatore A."/>
            <person name="Ferrante M."/>
            <person name="Fortunato A.E."/>
            <person name="Gloeckner G."/>
            <person name="Gruber A."/>
            <person name="Hipkin R."/>
            <person name="Janech M."/>
            <person name="Kroth P."/>
            <person name="Leese F."/>
            <person name="Lindquist E."/>
            <person name="Lyon B.R."/>
            <person name="Martin J."/>
            <person name="Mayer C."/>
            <person name="Parker M."/>
            <person name="Quesneville H."/>
            <person name="Raymond J."/>
            <person name="Uhlig C."/>
            <person name="Valentin K.U."/>
            <person name="Worden A.Z."/>
            <person name="Armbrust E.V."/>
            <person name="Bowler C."/>
            <person name="Green B."/>
            <person name="Moulton V."/>
            <person name="Van Oosterhout C."/>
            <person name="Grigoriev I."/>
        </authorList>
    </citation>
    <scope>NUCLEOTIDE SEQUENCE [LARGE SCALE GENOMIC DNA]</scope>
    <source>
        <strain evidence="6 7">CCMP1102</strain>
    </source>
</reference>
<dbReference type="EMBL" id="KV784354">
    <property type="protein sequence ID" value="OEU21181.1"/>
    <property type="molecule type" value="Genomic_DNA"/>
</dbReference>
<keyword evidence="7" id="KW-1185">Reference proteome</keyword>
<dbReference type="Proteomes" id="UP000095751">
    <property type="component" value="Unassembled WGS sequence"/>
</dbReference>
<dbReference type="GO" id="GO:0003700">
    <property type="term" value="F:DNA-binding transcription factor activity"/>
    <property type="evidence" value="ECO:0007669"/>
    <property type="project" value="InterPro"/>
</dbReference>
<keyword evidence="2" id="KW-0238">DNA-binding</keyword>
<keyword evidence="3" id="KW-0539">Nucleus</keyword>
<dbReference type="Pfam" id="PF00447">
    <property type="entry name" value="HSF_DNA-bind"/>
    <property type="match status" value="1"/>
</dbReference>
<evidence type="ECO:0000256" key="3">
    <source>
        <dbReference type="ARBA" id="ARBA00023242"/>
    </source>
</evidence>
<dbReference type="PANTHER" id="PTHR10015">
    <property type="entry name" value="HEAT SHOCK TRANSCRIPTION FACTOR"/>
    <property type="match status" value="1"/>
</dbReference>
<dbReference type="GO" id="GO:0043565">
    <property type="term" value="F:sequence-specific DNA binding"/>
    <property type="evidence" value="ECO:0007669"/>
    <property type="project" value="InterPro"/>
</dbReference>
<gene>
    <name evidence="6" type="ORF">FRACYDRAFT_180856</name>
</gene>
<dbReference type="GO" id="GO:0005634">
    <property type="term" value="C:nucleus"/>
    <property type="evidence" value="ECO:0007669"/>
    <property type="project" value="UniProtKB-SubCell"/>
</dbReference>
<comment type="similarity">
    <text evidence="4">Belongs to the HSF family.</text>
</comment>
<evidence type="ECO:0000313" key="7">
    <source>
        <dbReference type="Proteomes" id="UP000095751"/>
    </source>
</evidence>
<dbReference type="Gene3D" id="1.10.10.10">
    <property type="entry name" value="Winged helix-like DNA-binding domain superfamily/Winged helix DNA-binding domain"/>
    <property type="match status" value="1"/>
</dbReference>
<dbReference type="InParanoid" id="A0A1E7FSM5"/>
<proteinExistence type="inferred from homology"/>
<dbReference type="InterPro" id="IPR000232">
    <property type="entry name" value="HSF_DNA-bd"/>
</dbReference>
<dbReference type="AlphaFoldDB" id="A0A1E7FSM5"/>
<dbReference type="SMART" id="SM00415">
    <property type="entry name" value="HSF"/>
    <property type="match status" value="1"/>
</dbReference>
<dbReference type="SUPFAM" id="SSF46785">
    <property type="entry name" value="Winged helix' DNA-binding domain"/>
    <property type="match status" value="1"/>
</dbReference>
<name>A0A1E7FSM5_9STRA</name>
<dbReference type="PANTHER" id="PTHR10015:SF206">
    <property type="entry name" value="HSF-TYPE DNA-BINDING DOMAIN-CONTAINING PROTEIN"/>
    <property type="match status" value="1"/>
</dbReference>
<organism evidence="6 7">
    <name type="scientific">Fragilariopsis cylindrus CCMP1102</name>
    <dbReference type="NCBI Taxonomy" id="635003"/>
    <lineage>
        <taxon>Eukaryota</taxon>
        <taxon>Sar</taxon>
        <taxon>Stramenopiles</taxon>
        <taxon>Ochrophyta</taxon>
        <taxon>Bacillariophyta</taxon>
        <taxon>Bacillariophyceae</taxon>
        <taxon>Bacillariophycidae</taxon>
        <taxon>Bacillariales</taxon>
        <taxon>Bacillariaceae</taxon>
        <taxon>Fragilariopsis</taxon>
    </lineage>
</organism>